<dbReference type="STRING" id="202950.GCA_001485005_02359"/>
<dbReference type="EMBL" id="CR543861">
    <property type="protein sequence ID" value="CAG69471.1"/>
    <property type="molecule type" value="Genomic_DNA"/>
</dbReference>
<dbReference type="AlphaFoldDB" id="Q6F8Z4"/>
<dbReference type="GO" id="GO:0071949">
    <property type="term" value="F:FAD binding"/>
    <property type="evidence" value="ECO:0007669"/>
    <property type="project" value="InterPro"/>
</dbReference>
<dbReference type="Pfam" id="PF22607">
    <property type="entry name" value="FAD_binding-like"/>
    <property type="match status" value="1"/>
</dbReference>
<dbReference type="Gene3D" id="3.50.50.60">
    <property type="entry name" value="FAD/NAD(P)-binding domain"/>
    <property type="match status" value="2"/>
</dbReference>
<dbReference type="HOGENOM" id="CLU_784903_0_0_6"/>
<sequence>MALHNIFNGWFKTMSTTHPKIVIVGGSLAGLTLALACAVRGISVVIVERSSQRKHGGDSLTIDPDALAATVGYDPRNQPILSVVPAYRPLTTWSALYSWLYAHAVNTSNIIIEENKNVNSVENFGEQAKIIFSDGTVSIVDAVIGADGYQSIVRRAIAPDEPFATYAGYLVWRGLVDEQKLKRPVSWPSNGGLWIDLVKGYRLVAAVLPGENGSIEIGQRQITFAWFDINQKTLLRETKCLTEDGYIVKTLAKGMIDKDVRNKLVKLVPQLWPEIWAEAVRVGLLSDNVVSGAPICEYKPKRLAYGALAIIGDAAHVISPMTGRGFATGVDDAMLLANMLAHRQENEPISSIFSEYNALRLPFIQALVTHSKHLSANYVNYADSN</sequence>
<organism evidence="5 6">
    <name type="scientific">Acinetobacter baylyi (strain ATCC 33305 / BD413 / ADP1)</name>
    <dbReference type="NCBI Taxonomy" id="62977"/>
    <lineage>
        <taxon>Bacteria</taxon>
        <taxon>Pseudomonadati</taxon>
        <taxon>Pseudomonadota</taxon>
        <taxon>Gammaproteobacteria</taxon>
        <taxon>Moraxellales</taxon>
        <taxon>Moraxellaceae</taxon>
        <taxon>Acinetobacter</taxon>
    </lineage>
</organism>
<keyword evidence="2" id="KW-0503">Monooxygenase</keyword>
<name>Q6F8Z4_ACIAD</name>
<dbReference type="InterPro" id="IPR002938">
    <property type="entry name" value="FAD-bd"/>
</dbReference>
<keyword evidence="1" id="KW-0560">Oxidoreductase</keyword>
<dbReference type="InterPro" id="IPR050493">
    <property type="entry name" value="FAD-dep_Monooxygenase_BioMet"/>
</dbReference>
<evidence type="ECO:0000259" key="4">
    <source>
        <dbReference type="Pfam" id="PF22607"/>
    </source>
</evidence>
<evidence type="ECO:0000313" key="5">
    <source>
        <dbReference type="EMBL" id="CAG69471.1"/>
    </source>
</evidence>
<dbReference type="GO" id="GO:0004497">
    <property type="term" value="F:monooxygenase activity"/>
    <property type="evidence" value="ECO:0007669"/>
    <property type="project" value="UniProtKB-KW"/>
</dbReference>
<evidence type="ECO:0000313" key="6">
    <source>
        <dbReference type="Proteomes" id="UP000000430"/>
    </source>
</evidence>
<evidence type="ECO:0000259" key="3">
    <source>
        <dbReference type="Pfam" id="PF01494"/>
    </source>
</evidence>
<dbReference type="Proteomes" id="UP000000430">
    <property type="component" value="Chromosome"/>
</dbReference>
<proteinExistence type="predicted"/>
<dbReference type="InterPro" id="IPR054707">
    <property type="entry name" value="DhpH_subs-bd"/>
</dbReference>
<dbReference type="PANTHER" id="PTHR13789">
    <property type="entry name" value="MONOOXYGENASE"/>
    <property type="match status" value="1"/>
</dbReference>
<gene>
    <name evidence="5" type="ordered locus">ACIAD2721</name>
</gene>
<dbReference type="SUPFAM" id="SSF51905">
    <property type="entry name" value="FAD/NAD(P)-binding domain"/>
    <property type="match status" value="1"/>
</dbReference>
<evidence type="ECO:0000256" key="2">
    <source>
        <dbReference type="ARBA" id="ARBA00023033"/>
    </source>
</evidence>
<dbReference type="eggNOG" id="COG0654">
    <property type="taxonomic scope" value="Bacteria"/>
</dbReference>
<protein>
    <submittedName>
        <fullName evidence="5">Uncharacterized protein</fullName>
    </submittedName>
</protein>
<dbReference type="InterPro" id="IPR036188">
    <property type="entry name" value="FAD/NAD-bd_sf"/>
</dbReference>
<dbReference type="PANTHER" id="PTHR13789:SF309">
    <property type="entry name" value="PUTATIVE (AFU_ORTHOLOGUE AFUA_6G14510)-RELATED"/>
    <property type="match status" value="1"/>
</dbReference>
<evidence type="ECO:0000256" key="1">
    <source>
        <dbReference type="ARBA" id="ARBA00023002"/>
    </source>
</evidence>
<dbReference type="Pfam" id="PF01494">
    <property type="entry name" value="FAD_binding_3"/>
    <property type="match status" value="1"/>
</dbReference>
<dbReference type="SUPFAM" id="SSF54373">
    <property type="entry name" value="FAD-linked reductases, C-terminal domain"/>
    <property type="match status" value="1"/>
</dbReference>
<reference evidence="5 6" key="1">
    <citation type="journal article" date="2004" name="Nucleic Acids Res.">
        <title>Unique features revealed by the genome sequence of Acinetobacter sp. ADP1, a versatile and naturally transformation competent bacterium.</title>
        <authorList>
            <person name="Barbe V."/>
            <person name="Vallenet D."/>
            <person name="Fonknechten N."/>
            <person name="Kreimeyer A."/>
            <person name="Oztas S."/>
            <person name="Labarre L."/>
            <person name="Cruveiller S."/>
            <person name="Robert C."/>
            <person name="Duprat S."/>
            <person name="Wincker P."/>
            <person name="Ornston L.N."/>
            <person name="Weissenbach J."/>
            <person name="Marliere P."/>
            <person name="Cohen G.N."/>
            <person name="Medigue C."/>
        </authorList>
    </citation>
    <scope>NUCLEOTIDE SEQUENCE [LARGE SCALE GENOMIC DNA]</scope>
    <source>
        <strain evidence="6">ATCC 33305 / BD413 / ADP1</strain>
    </source>
</reference>
<dbReference type="PRINTS" id="PR00420">
    <property type="entry name" value="RNGMNOXGNASE"/>
</dbReference>
<feature type="domain" description="2,6-dihydroxypyridine 3-monooxygenase substrate binding" evidence="4">
    <location>
        <begin position="166"/>
        <end position="266"/>
    </location>
</feature>
<accession>Q6F8Z4</accession>
<feature type="domain" description="FAD-binding" evidence="3">
    <location>
        <begin position="301"/>
        <end position="370"/>
    </location>
</feature>
<dbReference type="KEGG" id="aci:ACIAD2721"/>